<dbReference type="Pfam" id="PF01644">
    <property type="entry name" value="Chitin_synth_1"/>
    <property type="match status" value="1"/>
</dbReference>
<evidence type="ECO:0000259" key="15">
    <source>
        <dbReference type="Pfam" id="PF08407"/>
    </source>
</evidence>
<evidence type="ECO:0000256" key="7">
    <source>
        <dbReference type="ARBA" id="ARBA00022989"/>
    </source>
</evidence>
<protein>
    <recommendedName>
        <fullName evidence="2 13">Chitin synthase</fullName>
        <ecNumber evidence="2 13">2.4.1.16</ecNumber>
    </recommendedName>
</protein>
<feature type="domain" description="Chitin synthase N-terminal" evidence="15">
    <location>
        <begin position="129"/>
        <end position="198"/>
    </location>
</feature>
<evidence type="ECO:0000256" key="9">
    <source>
        <dbReference type="ARBA" id="ARBA00023316"/>
    </source>
</evidence>
<evidence type="ECO:0000256" key="14">
    <source>
        <dbReference type="SAM" id="MobiDB-lite"/>
    </source>
</evidence>
<dbReference type="EMBL" id="KQ085936">
    <property type="protein sequence ID" value="KLO14978.1"/>
    <property type="molecule type" value="Genomic_DNA"/>
</dbReference>
<dbReference type="Proteomes" id="UP000053477">
    <property type="component" value="Unassembled WGS sequence"/>
</dbReference>
<feature type="compositionally biased region" description="Low complexity" evidence="14">
    <location>
        <begin position="102"/>
        <end position="112"/>
    </location>
</feature>
<feature type="transmembrane region" description="Helical" evidence="13">
    <location>
        <begin position="858"/>
        <end position="883"/>
    </location>
</feature>
<feature type="transmembrane region" description="Helical" evidence="13">
    <location>
        <begin position="611"/>
        <end position="629"/>
    </location>
</feature>
<evidence type="ECO:0000256" key="1">
    <source>
        <dbReference type="ARBA" id="ARBA00004651"/>
    </source>
</evidence>
<evidence type="ECO:0000256" key="2">
    <source>
        <dbReference type="ARBA" id="ARBA00012543"/>
    </source>
</evidence>
<evidence type="ECO:0000256" key="13">
    <source>
        <dbReference type="RuleBase" id="RU366040"/>
    </source>
</evidence>
<feature type="compositionally biased region" description="Basic and acidic residues" evidence="14">
    <location>
        <begin position="768"/>
        <end position="778"/>
    </location>
</feature>
<dbReference type="Pfam" id="PF08407">
    <property type="entry name" value="Chitin_synth_1N"/>
    <property type="match status" value="1"/>
</dbReference>
<evidence type="ECO:0000256" key="4">
    <source>
        <dbReference type="ARBA" id="ARBA00022676"/>
    </source>
</evidence>
<dbReference type="PANTHER" id="PTHR22914">
    <property type="entry name" value="CHITIN SYNTHASE"/>
    <property type="match status" value="1"/>
</dbReference>
<feature type="region of interest" description="Disordered" evidence="14">
    <location>
        <begin position="751"/>
        <end position="778"/>
    </location>
</feature>
<dbReference type="InterPro" id="IPR029044">
    <property type="entry name" value="Nucleotide-diphossugar_trans"/>
</dbReference>
<dbReference type="GO" id="GO:0071555">
    <property type="term" value="P:cell wall organization"/>
    <property type="evidence" value="ECO:0007669"/>
    <property type="project" value="UniProtKB-KW"/>
</dbReference>
<dbReference type="STRING" id="27342.A0A0H2RZS8"/>
<dbReference type="CDD" id="cd04190">
    <property type="entry name" value="Chitin_synth_C"/>
    <property type="match status" value="1"/>
</dbReference>
<feature type="transmembrane region" description="Helical" evidence="13">
    <location>
        <begin position="641"/>
        <end position="660"/>
    </location>
</feature>
<feature type="region of interest" description="Disordered" evidence="14">
    <location>
        <begin position="73"/>
        <end position="129"/>
    </location>
</feature>
<name>A0A0H2RZS8_9AGAM</name>
<dbReference type="SUPFAM" id="SSF53448">
    <property type="entry name" value="Nucleotide-diphospho-sugar transferases"/>
    <property type="match status" value="1"/>
</dbReference>
<dbReference type="GO" id="GO:0005886">
    <property type="term" value="C:plasma membrane"/>
    <property type="evidence" value="ECO:0007669"/>
    <property type="project" value="UniProtKB-SubCell"/>
</dbReference>
<evidence type="ECO:0000256" key="11">
    <source>
        <dbReference type="ARBA" id="ARBA00038055"/>
    </source>
</evidence>
<dbReference type="GO" id="GO:0004100">
    <property type="term" value="F:chitin synthase activity"/>
    <property type="evidence" value="ECO:0007669"/>
    <property type="project" value="UniProtKB-UniRule"/>
</dbReference>
<keyword evidence="9 13" id="KW-0961">Cell wall biogenesis/degradation</keyword>
<dbReference type="InterPro" id="IPR013616">
    <property type="entry name" value="Chitin_synth_N"/>
</dbReference>
<feature type="transmembrane region" description="Helical" evidence="13">
    <location>
        <begin position="565"/>
        <end position="591"/>
    </location>
</feature>
<comment type="function">
    <text evidence="10 13">Polymerizes chitin, a structural polymer of the cell wall and septum, by transferring the sugar moiety of UDP-GlcNAc to the non-reducing end of the growing chitin polymer.</text>
</comment>
<keyword evidence="6 13" id="KW-0812">Transmembrane</keyword>
<comment type="catalytic activity">
    <reaction evidence="12 13">
        <text>[(1-&gt;4)-N-acetyl-beta-D-glucosaminyl](n) + UDP-N-acetyl-alpha-D-glucosamine = [(1-&gt;4)-N-acetyl-beta-D-glucosaminyl](n+1) + UDP + H(+)</text>
        <dbReference type="Rhea" id="RHEA:16637"/>
        <dbReference type="Rhea" id="RHEA-COMP:9593"/>
        <dbReference type="Rhea" id="RHEA-COMP:9595"/>
        <dbReference type="ChEBI" id="CHEBI:15378"/>
        <dbReference type="ChEBI" id="CHEBI:17029"/>
        <dbReference type="ChEBI" id="CHEBI:57705"/>
        <dbReference type="ChEBI" id="CHEBI:58223"/>
        <dbReference type="EC" id="2.4.1.16"/>
    </reaction>
</comment>
<feature type="transmembrane region" description="Helical" evidence="13">
    <location>
        <begin position="526"/>
        <end position="545"/>
    </location>
</feature>
<dbReference type="EC" id="2.4.1.16" evidence="2 13"/>
<dbReference type="AlphaFoldDB" id="A0A0H2RZS8"/>
<keyword evidence="5 13" id="KW-0808">Transferase</keyword>
<comment type="similarity">
    <text evidence="11">Belongs to the chitin synthase family. Class III subfamily.</text>
</comment>
<keyword evidence="7 13" id="KW-1133">Transmembrane helix</keyword>
<accession>A0A0H2RZS8</accession>
<evidence type="ECO:0000256" key="3">
    <source>
        <dbReference type="ARBA" id="ARBA00022475"/>
    </source>
</evidence>
<dbReference type="InParanoid" id="A0A0H2RZS8"/>
<dbReference type="GO" id="GO:0030428">
    <property type="term" value="C:cell septum"/>
    <property type="evidence" value="ECO:0007669"/>
    <property type="project" value="TreeGrafter"/>
</dbReference>
<evidence type="ECO:0000256" key="12">
    <source>
        <dbReference type="ARBA" id="ARBA00048014"/>
    </source>
</evidence>
<reference evidence="16 17" key="1">
    <citation type="submission" date="2015-04" db="EMBL/GenBank/DDBJ databases">
        <title>Complete genome sequence of Schizopora paradoxa KUC8140, a cosmopolitan wood degrader in East Asia.</title>
        <authorList>
            <consortium name="DOE Joint Genome Institute"/>
            <person name="Min B."/>
            <person name="Park H."/>
            <person name="Jang Y."/>
            <person name="Kim J.-J."/>
            <person name="Kim K.H."/>
            <person name="Pangilinan J."/>
            <person name="Lipzen A."/>
            <person name="Riley R."/>
            <person name="Grigoriev I.V."/>
            <person name="Spatafora J.W."/>
            <person name="Choi I.-G."/>
        </authorList>
    </citation>
    <scope>NUCLEOTIDE SEQUENCE [LARGE SCALE GENOMIC DNA]</scope>
    <source>
        <strain evidence="16 17">KUC8140</strain>
    </source>
</reference>
<sequence>MASNGPPPGNNGIPNPFNDPPRIQFQEPQMPLRNLPQAFGSTTTVNTVDNNSHYGVGPQHVDYEDEFDEEKPLTANQGFTGGAYPPPGQLGWDDPYPEGRPLSSYSSSSALSQEERFIRRQTRKGRGETKKVTLADGHWIFEYPVPTPVLNAIEPKWRATKNTEFTHMRYTAATCDPDDFTEANGWSLRTKMYNRQTELLIAVTSYNEDKTLYARTLHGVMLNIRDICKTKSSKYWRRSAEEGVPPWQKITVALIVDGIEPMDKSVTDLLATVGVFQDAVMKKAVDEKPTVAHIFEYTTQLSVNEEPRLILPEGENPSNLVPVQIILIIKQKNQKKINSHRWLFNAVGRMLEPEICVLIDAGTKPGHKSIYYLWEAFYNDKHLGGACGEIHAMIKGGKKLINPLVAAQNFEYKMSNILDKPLESSFGYVSVLPGAFSAYRYRAIQGRPLEQYFHGDHSLADRLGSKGINGMGIFTKNMFLAEDRILCFELVAKEGARWTLTYVKPSKAETDVPESAPELIGQRRRWLNGSFAASVYALWHFPRIYKSSHGIIRMFFFHIQAAYNIFSLVFSWFALANLWLTFSIIIELLPALNPALLVFGTQSITFWVNQALKWIYLAFLALQFVLALGNRPKGERMAYTITLWVYAILAFYLTVCAFWLTGNAFAKIPDQLKNKSVGQVILTFLEPPVGALVAALVSTFGIYLFASFLYRDPWHMFSSFPQYLLLAPSFTNILNVYAFCNLHDVSWGTKGSDKAESLPSATTSKAGGAKEAEEKMKPQEDVDAMFKDTVRRALEKIKVKEVPEKPNVDDQNKTFRTRLVAVWMLTNAGLAVLIENLQGIPSGNEQEDDKKLQSKQQLYFAVILYSTFFLALVRFIGCLFYFFKRNLFRLCRKS</sequence>
<dbReference type="OrthoDB" id="26569at2759"/>
<keyword evidence="17" id="KW-1185">Reference proteome</keyword>
<dbReference type="GO" id="GO:0006031">
    <property type="term" value="P:chitin biosynthetic process"/>
    <property type="evidence" value="ECO:0007669"/>
    <property type="project" value="UniProtKB-UniRule"/>
</dbReference>
<keyword evidence="4 13" id="KW-0328">Glycosyltransferase</keyword>
<feature type="compositionally biased region" description="Low complexity" evidence="14">
    <location>
        <begin position="42"/>
        <end position="51"/>
    </location>
</feature>
<keyword evidence="3 13" id="KW-1003">Cell membrane</keyword>
<dbReference type="InterPro" id="IPR004835">
    <property type="entry name" value="Chitin_synth"/>
</dbReference>
<keyword evidence="8 13" id="KW-0472">Membrane</keyword>
<proteinExistence type="inferred from homology"/>
<comment type="subcellular location">
    <subcellularLocation>
        <location evidence="1 13">Cell membrane</location>
        <topology evidence="1 13">Multi-pass membrane protein</topology>
    </subcellularLocation>
</comment>
<dbReference type="PANTHER" id="PTHR22914:SF11">
    <property type="entry name" value="CHITIN SYNTHASE B"/>
    <property type="match status" value="1"/>
</dbReference>
<organism evidence="16 17">
    <name type="scientific">Schizopora paradoxa</name>
    <dbReference type="NCBI Taxonomy" id="27342"/>
    <lineage>
        <taxon>Eukaryota</taxon>
        <taxon>Fungi</taxon>
        <taxon>Dikarya</taxon>
        <taxon>Basidiomycota</taxon>
        <taxon>Agaricomycotina</taxon>
        <taxon>Agaricomycetes</taxon>
        <taxon>Hymenochaetales</taxon>
        <taxon>Schizoporaceae</taxon>
        <taxon>Schizopora</taxon>
    </lineage>
</organism>
<gene>
    <name evidence="16" type="ORF">SCHPADRAFT_996214</name>
</gene>
<evidence type="ECO:0000313" key="17">
    <source>
        <dbReference type="Proteomes" id="UP000053477"/>
    </source>
</evidence>
<feature type="transmembrane region" description="Helical" evidence="13">
    <location>
        <begin position="689"/>
        <end position="710"/>
    </location>
</feature>
<evidence type="ECO:0000256" key="6">
    <source>
        <dbReference type="ARBA" id="ARBA00022692"/>
    </source>
</evidence>
<evidence type="ECO:0000256" key="8">
    <source>
        <dbReference type="ARBA" id="ARBA00023136"/>
    </source>
</evidence>
<feature type="region of interest" description="Disordered" evidence="14">
    <location>
        <begin position="1"/>
        <end position="60"/>
    </location>
</feature>
<evidence type="ECO:0000313" key="16">
    <source>
        <dbReference type="EMBL" id="KLO14978.1"/>
    </source>
</evidence>
<feature type="transmembrane region" description="Helical" evidence="13">
    <location>
        <begin position="819"/>
        <end position="838"/>
    </location>
</feature>
<evidence type="ECO:0000256" key="5">
    <source>
        <dbReference type="ARBA" id="ARBA00022679"/>
    </source>
</evidence>
<evidence type="ECO:0000256" key="10">
    <source>
        <dbReference type="ARBA" id="ARBA00024009"/>
    </source>
</evidence>